<dbReference type="RefSeq" id="WP_129820858.1">
    <property type="nucleotide sequence ID" value="NZ_CP048261.1"/>
</dbReference>
<evidence type="ECO:0000313" key="1">
    <source>
        <dbReference type="EMBL" id="QST85147.1"/>
    </source>
</evidence>
<reference evidence="1" key="1">
    <citation type="submission" date="2012-12" db="EMBL/GenBank/DDBJ databases">
        <authorList>
            <person name="Pethick F.E."/>
            <person name="MacFadyen A.C."/>
            <person name="Tang Z."/>
            <person name="Sangal V."/>
            <person name="Tze-Tze L."/>
            <person name="Chu J."/>
            <person name="Guo M."/>
            <person name="Kirby R."/>
            <person name="Hoskisson P.A."/>
            <person name="Herron P.R."/>
            <person name="Hunter I.S."/>
        </authorList>
    </citation>
    <scope>NUCLEOTIDE SEQUENCE</scope>
    <source>
        <strain evidence="1">ATCC 10970</strain>
    </source>
</reference>
<gene>
    <name evidence="1" type="ORF">SRIM_037995</name>
</gene>
<organism evidence="1 2">
    <name type="scientific">Streptomyces rimosus subsp. rimosus (strain ATCC 10970 / DSM 40260 / JCM 4667 / NRRL 2234)</name>
    <dbReference type="NCBI Taxonomy" id="1265868"/>
    <lineage>
        <taxon>Bacteria</taxon>
        <taxon>Bacillati</taxon>
        <taxon>Actinomycetota</taxon>
        <taxon>Actinomycetes</taxon>
        <taxon>Kitasatosporales</taxon>
        <taxon>Streptomycetaceae</taxon>
        <taxon>Streptomyces</taxon>
    </lineage>
</organism>
<proteinExistence type="predicted"/>
<name>A0A8A1UXL8_STRR1</name>
<protein>
    <submittedName>
        <fullName evidence="1">Uncharacterized protein</fullName>
    </submittedName>
</protein>
<dbReference type="AlphaFoldDB" id="A0A8A1UXL8"/>
<reference evidence="1" key="2">
    <citation type="submission" date="2020-01" db="EMBL/GenBank/DDBJ databases">
        <authorList>
            <person name="Algora L."/>
            <person name="Schniete J.K."/>
            <person name="MacFadyen A."/>
            <person name="Hoskisson P.A."/>
            <person name="Hunter I.S."/>
            <person name="Herron P.R."/>
        </authorList>
    </citation>
    <scope>NUCLEOTIDE SEQUENCE</scope>
    <source>
        <strain evidence="1">ATCC 10970</strain>
    </source>
</reference>
<accession>A0A8A1UXL8</accession>
<dbReference type="EMBL" id="CP048261">
    <property type="protein sequence ID" value="QST85147.1"/>
    <property type="molecule type" value="Genomic_DNA"/>
</dbReference>
<reference evidence="1" key="3">
    <citation type="journal article" date="2021" name="bioRxiv">
        <title>Bilateral symmetry of linear streptomycete chromosomes.</title>
        <authorList>
            <person name="Algora-Gallardo L."/>
            <person name="Schniete J.K."/>
            <person name="Mark D.R."/>
            <person name="Hunter I.S."/>
            <person name="Herron P.R."/>
        </authorList>
    </citation>
    <scope>NUCLEOTIDE SEQUENCE</scope>
    <source>
        <strain evidence="1">ATCC 10970</strain>
    </source>
</reference>
<dbReference type="Proteomes" id="UP000011074">
    <property type="component" value="Chromosome"/>
</dbReference>
<dbReference type="GeneID" id="66859904"/>
<sequence>MLRTVCLMLAIGVLAAAAGLVPQLFAREIGTGPALRISVVTARPGHQKPAPPGCRHHMAPHHGLPAPARCRPAACGQHPWPHTCAAPTGSGNAAHGCRHPVRDR</sequence>
<evidence type="ECO:0000313" key="2">
    <source>
        <dbReference type="Proteomes" id="UP000011074"/>
    </source>
</evidence>